<accession>A0A2N3Y1U1</accession>
<keyword evidence="3" id="KW-1185">Reference proteome</keyword>
<gene>
    <name evidence="2" type="ORF">A8926_4700</name>
</gene>
<reference evidence="2" key="1">
    <citation type="submission" date="2017-12" db="EMBL/GenBank/DDBJ databases">
        <title>Sequencing the genomes of 1000 Actinobacteria strains.</title>
        <authorList>
            <person name="Klenk H.-P."/>
        </authorList>
    </citation>
    <scope>NUCLEOTIDE SEQUENCE [LARGE SCALE GENOMIC DNA]</scope>
    <source>
        <strain evidence="2">DSM 44228</strain>
    </source>
</reference>
<dbReference type="EMBL" id="PJNB01000001">
    <property type="protein sequence ID" value="PKW16811.1"/>
    <property type="molecule type" value="Genomic_DNA"/>
</dbReference>
<protein>
    <submittedName>
        <fullName evidence="2">Uncharacterized protein</fullName>
    </submittedName>
</protein>
<evidence type="ECO:0000256" key="1">
    <source>
        <dbReference type="SAM" id="MobiDB-lite"/>
    </source>
</evidence>
<sequence length="116" mass="12808">MLHGLPPGLRRGHKFAPTPPAADRQHHHGPGRLGRRRLPDPIESGTWEVIESGPDPVVAFEAPHQLWQDLGQPGRPHLGLTAMRHTQSVGSTIPMVHTVGQYTSNLKTTNTSRTRR</sequence>
<dbReference type="AlphaFoldDB" id="A0A2N3Y1U1"/>
<name>A0A2N3Y1U1_SACSN</name>
<feature type="compositionally biased region" description="Basic residues" evidence="1">
    <location>
        <begin position="25"/>
        <end position="36"/>
    </location>
</feature>
<dbReference type="Proteomes" id="UP000233786">
    <property type="component" value="Unassembled WGS sequence"/>
</dbReference>
<evidence type="ECO:0000313" key="2">
    <source>
        <dbReference type="EMBL" id="PKW16811.1"/>
    </source>
</evidence>
<evidence type="ECO:0000313" key="3">
    <source>
        <dbReference type="Proteomes" id="UP000233786"/>
    </source>
</evidence>
<comment type="caution">
    <text evidence="2">The sequence shown here is derived from an EMBL/GenBank/DDBJ whole genome shotgun (WGS) entry which is preliminary data.</text>
</comment>
<feature type="region of interest" description="Disordered" evidence="1">
    <location>
        <begin position="1"/>
        <end position="40"/>
    </location>
</feature>
<proteinExistence type="predicted"/>
<organism evidence="2 3">
    <name type="scientific">Saccharopolyspora spinosa</name>
    <dbReference type="NCBI Taxonomy" id="60894"/>
    <lineage>
        <taxon>Bacteria</taxon>
        <taxon>Bacillati</taxon>
        <taxon>Actinomycetota</taxon>
        <taxon>Actinomycetes</taxon>
        <taxon>Pseudonocardiales</taxon>
        <taxon>Pseudonocardiaceae</taxon>
        <taxon>Saccharopolyspora</taxon>
    </lineage>
</organism>